<dbReference type="NCBIfam" id="TIGR03349">
    <property type="entry name" value="IV_VI_DotU"/>
    <property type="match status" value="1"/>
</dbReference>
<dbReference type="NCBIfam" id="TIGR03350">
    <property type="entry name" value="type_VI_ompA"/>
    <property type="match status" value="1"/>
</dbReference>
<feature type="compositionally biased region" description="Basic and acidic residues" evidence="2">
    <location>
        <begin position="43"/>
        <end position="55"/>
    </location>
</feature>
<dbReference type="CDD" id="cd07185">
    <property type="entry name" value="OmpA_C-like"/>
    <property type="match status" value="1"/>
</dbReference>
<dbReference type="SUPFAM" id="SSF103088">
    <property type="entry name" value="OmpA-like"/>
    <property type="match status" value="1"/>
</dbReference>
<name>A0ABY9P538_9GAMM</name>
<dbReference type="Pfam" id="PF09850">
    <property type="entry name" value="DotU"/>
    <property type="match status" value="1"/>
</dbReference>
<gene>
    <name evidence="5" type="primary">tssL</name>
    <name evidence="5" type="ORF">RDV84_19460</name>
</gene>
<dbReference type="NCBIfam" id="NF038228">
    <property type="entry name" value="IcmH_DotU_IVB"/>
    <property type="match status" value="1"/>
</dbReference>
<feature type="transmembrane region" description="Helical" evidence="3">
    <location>
        <begin position="255"/>
        <end position="276"/>
    </location>
</feature>
<dbReference type="Gene3D" id="1.25.40.590">
    <property type="entry name" value="Type IV / VI secretion system, DotU"/>
    <property type="match status" value="1"/>
</dbReference>
<evidence type="ECO:0000256" key="2">
    <source>
        <dbReference type="SAM" id="MobiDB-lite"/>
    </source>
</evidence>
<dbReference type="PROSITE" id="PS51123">
    <property type="entry name" value="OMPA_2"/>
    <property type="match status" value="1"/>
</dbReference>
<dbReference type="Gene3D" id="3.30.1330.60">
    <property type="entry name" value="OmpA-like domain"/>
    <property type="match status" value="1"/>
</dbReference>
<dbReference type="EMBL" id="CP133568">
    <property type="protein sequence ID" value="WMT02121.1"/>
    <property type="molecule type" value="Genomic_DNA"/>
</dbReference>
<sequence>MNERNAASRDDVTVLRAAPPAAASGAGRTGHEAVGAAPAGRLEPSRLEPGRGEAGRAEAELDTAFKALPGAVAGNGLVRAATPLLLLAVQLRHSAQAPELGALRAACGAKLQRFEGDARQHGVDEKIAMMARYVLCTLLDEAVLAAPWGDSSGWSQRTLLVSFHGETYGGAKVFDLLDRLSREPARYLDLLEMIYLALALGFGGRYLVEPGGQARLADRLTTLHALIRRQRDTPPSELSPHWRGADYRLQAQSGVSPLLVAALASLCMVLATFLFLHTRLNSLSAPISAQLARIGFDRVRLPTAATPAPAPDLAGLLRGERDAGLLSVDSADGKATIRIAGAAMFPSASAEVDAAQRPLLARVAAALDRLPGRIVVVGHTDDQPVRSLAFRDNFELSARRAQNVGALLAANLRDPRRIEHSGAGDSQPIAVPAQLPANRARNRRVEIVLIPET</sequence>
<dbReference type="InterPro" id="IPR017733">
    <property type="entry name" value="OmpA-like_dom_proteobacteria"/>
</dbReference>
<dbReference type="InterPro" id="IPR038522">
    <property type="entry name" value="T4/T6SS_DotU_sf"/>
</dbReference>
<dbReference type="InterPro" id="IPR006665">
    <property type="entry name" value="OmpA-like"/>
</dbReference>
<dbReference type="RefSeq" id="WP_309151286.1">
    <property type="nucleotide sequence ID" value="NZ_CP133568.1"/>
</dbReference>
<accession>A0ABY9P538</accession>
<evidence type="ECO:0000256" key="3">
    <source>
        <dbReference type="SAM" id="Phobius"/>
    </source>
</evidence>
<dbReference type="Pfam" id="PF00691">
    <property type="entry name" value="OmpA"/>
    <property type="match status" value="1"/>
</dbReference>
<keyword evidence="3" id="KW-0812">Transmembrane</keyword>
<dbReference type="PANTHER" id="PTHR38033:SF1">
    <property type="entry name" value="DOTU FAMILY TYPE IV_VI SECRETION SYSTEM PROTEIN"/>
    <property type="match status" value="1"/>
</dbReference>
<protein>
    <submittedName>
        <fullName evidence="5">Type VI secretion system protein TssL, long form</fullName>
    </submittedName>
</protein>
<dbReference type="InterPro" id="IPR017732">
    <property type="entry name" value="T4/T6SS_DotU"/>
</dbReference>
<evidence type="ECO:0000256" key="1">
    <source>
        <dbReference type="PROSITE-ProRule" id="PRU00473"/>
    </source>
</evidence>
<keyword evidence="6" id="KW-1185">Reference proteome</keyword>
<dbReference type="Proteomes" id="UP001229313">
    <property type="component" value="Chromosome"/>
</dbReference>
<evidence type="ECO:0000313" key="6">
    <source>
        <dbReference type="Proteomes" id="UP001229313"/>
    </source>
</evidence>
<dbReference type="PANTHER" id="PTHR38033">
    <property type="entry name" value="MEMBRANE PROTEIN-RELATED"/>
    <property type="match status" value="1"/>
</dbReference>
<keyword evidence="1 3" id="KW-0472">Membrane</keyword>
<reference evidence="5 6" key="1">
    <citation type="submission" date="2023-08" db="EMBL/GenBank/DDBJ databases">
        <title>The whole genome sequence of Lysobacter yananisis.</title>
        <authorList>
            <person name="Sun H."/>
        </authorList>
    </citation>
    <scope>NUCLEOTIDE SEQUENCE [LARGE SCALE GENOMIC DNA]</scope>
    <source>
        <strain evidence="5 6">SNNU513</strain>
    </source>
</reference>
<evidence type="ECO:0000313" key="5">
    <source>
        <dbReference type="EMBL" id="WMT02121.1"/>
    </source>
</evidence>
<feature type="region of interest" description="Disordered" evidence="2">
    <location>
        <begin position="20"/>
        <end position="55"/>
    </location>
</feature>
<keyword evidence="3" id="KW-1133">Transmembrane helix</keyword>
<evidence type="ECO:0000259" key="4">
    <source>
        <dbReference type="PROSITE" id="PS51123"/>
    </source>
</evidence>
<organism evidence="5 6">
    <name type="scientific">Lysobacter yananisis</name>
    <dbReference type="NCBI Taxonomy" id="1003114"/>
    <lineage>
        <taxon>Bacteria</taxon>
        <taxon>Pseudomonadati</taxon>
        <taxon>Pseudomonadota</taxon>
        <taxon>Gammaproteobacteria</taxon>
        <taxon>Lysobacterales</taxon>
        <taxon>Lysobacteraceae</taxon>
        <taxon>Lysobacter</taxon>
    </lineage>
</organism>
<dbReference type="InterPro" id="IPR036737">
    <property type="entry name" value="OmpA-like_sf"/>
</dbReference>
<feature type="domain" description="OmpA-like" evidence="4">
    <location>
        <begin position="332"/>
        <end position="453"/>
    </location>
</feature>
<proteinExistence type="predicted"/>